<feature type="compositionally biased region" description="Basic and acidic residues" evidence="1">
    <location>
        <begin position="7"/>
        <end position="27"/>
    </location>
</feature>
<keyword evidence="3" id="KW-1185">Reference proteome</keyword>
<evidence type="ECO:0000256" key="1">
    <source>
        <dbReference type="SAM" id="MobiDB-lite"/>
    </source>
</evidence>
<comment type="caution">
    <text evidence="2">The sequence shown here is derived from an EMBL/GenBank/DDBJ whole genome shotgun (WGS) entry which is preliminary data.</text>
</comment>
<dbReference type="EMBL" id="JAUJYO010000003">
    <property type="protein sequence ID" value="KAK1320711.1"/>
    <property type="molecule type" value="Genomic_DNA"/>
</dbReference>
<protein>
    <submittedName>
        <fullName evidence="2">Uncharacterized protein</fullName>
    </submittedName>
</protein>
<gene>
    <name evidence="2" type="ORF">QJS10_CPA03g00683</name>
</gene>
<reference evidence="2" key="1">
    <citation type="journal article" date="2023" name="Nat. Commun.">
        <title>Diploid and tetraploid genomes of Acorus and the evolution of monocots.</title>
        <authorList>
            <person name="Ma L."/>
            <person name="Liu K.W."/>
            <person name="Li Z."/>
            <person name="Hsiao Y.Y."/>
            <person name="Qi Y."/>
            <person name="Fu T."/>
            <person name="Tang G.D."/>
            <person name="Zhang D."/>
            <person name="Sun W.H."/>
            <person name="Liu D.K."/>
            <person name="Li Y."/>
            <person name="Chen G.Z."/>
            <person name="Liu X.D."/>
            <person name="Liao X.Y."/>
            <person name="Jiang Y.T."/>
            <person name="Yu X."/>
            <person name="Hao Y."/>
            <person name="Huang J."/>
            <person name="Zhao X.W."/>
            <person name="Ke S."/>
            <person name="Chen Y.Y."/>
            <person name="Wu W.L."/>
            <person name="Hsu J.L."/>
            <person name="Lin Y.F."/>
            <person name="Huang M.D."/>
            <person name="Li C.Y."/>
            <person name="Huang L."/>
            <person name="Wang Z.W."/>
            <person name="Zhao X."/>
            <person name="Zhong W.Y."/>
            <person name="Peng D.H."/>
            <person name="Ahmad S."/>
            <person name="Lan S."/>
            <person name="Zhang J.S."/>
            <person name="Tsai W.C."/>
            <person name="Van de Peer Y."/>
            <person name="Liu Z.J."/>
        </authorList>
    </citation>
    <scope>NUCLEOTIDE SEQUENCE</scope>
    <source>
        <strain evidence="2">CP</strain>
    </source>
</reference>
<accession>A0AAV9F4J8</accession>
<sequence>MTPSRGHINDEPNRNGQGEERVSETVRGRKRVGLNGLGNFNPTHIHILQSKLKHKTFENPYQIHSKSLLSSSSFPKRPLLNHRRRSLSTLTPKASGVHQLHEVLSNTDLELLQGSVYSNDRLKNMCK</sequence>
<name>A0AAV9F4J8_ACOCL</name>
<dbReference type="Proteomes" id="UP001180020">
    <property type="component" value="Unassembled WGS sequence"/>
</dbReference>
<evidence type="ECO:0000313" key="3">
    <source>
        <dbReference type="Proteomes" id="UP001180020"/>
    </source>
</evidence>
<dbReference type="AlphaFoldDB" id="A0AAV9F4J8"/>
<reference evidence="2" key="2">
    <citation type="submission" date="2023-06" db="EMBL/GenBank/DDBJ databases">
        <authorList>
            <person name="Ma L."/>
            <person name="Liu K.-W."/>
            <person name="Li Z."/>
            <person name="Hsiao Y.-Y."/>
            <person name="Qi Y."/>
            <person name="Fu T."/>
            <person name="Tang G."/>
            <person name="Zhang D."/>
            <person name="Sun W.-H."/>
            <person name="Liu D.-K."/>
            <person name="Li Y."/>
            <person name="Chen G.-Z."/>
            <person name="Liu X.-D."/>
            <person name="Liao X.-Y."/>
            <person name="Jiang Y.-T."/>
            <person name="Yu X."/>
            <person name="Hao Y."/>
            <person name="Huang J."/>
            <person name="Zhao X.-W."/>
            <person name="Ke S."/>
            <person name="Chen Y.-Y."/>
            <person name="Wu W.-L."/>
            <person name="Hsu J.-L."/>
            <person name="Lin Y.-F."/>
            <person name="Huang M.-D."/>
            <person name="Li C.-Y."/>
            <person name="Huang L."/>
            <person name="Wang Z.-W."/>
            <person name="Zhao X."/>
            <person name="Zhong W.-Y."/>
            <person name="Peng D.-H."/>
            <person name="Ahmad S."/>
            <person name="Lan S."/>
            <person name="Zhang J.-S."/>
            <person name="Tsai W.-C."/>
            <person name="Van De Peer Y."/>
            <person name="Liu Z.-J."/>
        </authorList>
    </citation>
    <scope>NUCLEOTIDE SEQUENCE</scope>
    <source>
        <strain evidence="2">CP</strain>
        <tissue evidence="2">Leaves</tissue>
    </source>
</reference>
<evidence type="ECO:0000313" key="2">
    <source>
        <dbReference type="EMBL" id="KAK1320711.1"/>
    </source>
</evidence>
<feature type="region of interest" description="Disordered" evidence="1">
    <location>
        <begin position="1"/>
        <end position="40"/>
    </location>
</feature>
<proteinExistence type="predicted"/>
<organism evidence="2 3">
    <name type="scientific">Acorus calamus</name>
    <name type="common">Sweet flag</name>
    <dbReference type="NCBI Taxonomy" id="4465"/>
    <lineage>
        <taxon>Eukaryota</taxon>
        <taxon>Viridiplantae</taxon>
        <taxon>Streptophyta</taxon>
        <taxon>Embryophyta</taxon>
        <taxon>Tracheophyta</taxon>
        <taxon>Spermatophyta</taxon>
        <taxon>Magnoliopsida</taxon>
        <taxon>Liliopsida</taxon>
        <taxon>Acoraceae</taxon>
        <taxon>Acorus</taxon>
    </lineage>
</organism>